<sequence>MTQAFNTTTSMGRLTLNVLLSFAQFEREVTGERIRDKIAASKKKGMWMGGNADFGYLPDGRSLKIEPSEAETVRWCHARYLELGSVHALEREMKAAGIVSRVRTSKTGNTTGGRPFSRGAVFHLLRNRLYVGEIVQGDRVWPGLHPPILDRSLFDAVQAALARQVVPRQARAKRSPAVLTGLISDAHGAPMSPVTASRGEGR</sequence>
<keyword evidence="2" id="KW-1185">Reference proteome</keyword>
<gene>
    <name evidence="1" type="ORF">PZA08_06170</name>
</gene>
<protein>
    <submittedName>
        <fullName evidence="1">Recombinase family protein</fullName>
    </submittedName>
</protein>
<organism evidence="1 2">
    <name type="scientific">Brevundimonas nasdae</name>
    <dbReference type="NCBI Taxonomy" id="172043"/>
    <lineage>
        <taxon>Bacteria</taxon>
        <taxon>Pseudomonadati</taxon>
        <taxon>Pseudomonadota</taxon>
        <taxon>Alphaproteobacteria</taxon>
        <taxon>Caulobacterales</taxon>
        <taxon>Caulobacteraceae</taxon>
        <taxon>Brevundimonas</taxon>
    </lineage>
</organism>
<dbReference type="EMBL" id="CP119180">
    <property type="protein sequence ID" value="WOB79754.1"/>
    <property type="molecule type" value="Genomic_DNA"/>
</dbReference>
<dbReference type="Proteomes" id="UP001302493">
    <property type="component" value="Chromosome"/>
</dbReference>
<name>A0ACD4VSG6_9CAUL</name>
<evidence type="ECO:0000313" key="1">
    <source>
        <dbReference type="EMBL" id="WOB79754.1"/>
    </source>
</evidence>
<accession>A0ACD4VSG6</accession>
<proteinExistence type="predicted"/>
<reference evidence="1" key="1">
    <citation type="submission" date="2023-03" db="EMBL/GenBank/DDBJ databases">
        <title>Genome sequence of Brevundimonas nasdae SJTX8.</title>
        <authorList>
            <person name="Liang R."/>
        </authorList>
    </citation>
    <scope>NUCLEOTIDE SEQUENCE</scope>
    <source>
        <strain evidence="1">X8</strain>
    </source>
</reference>
<evidence type="ECO:0000313" key="2">
    <source>
        <dbReference type="Proteomes" id="UP001302493"/>
    </source>
</evidence>